<dbReference type="RefSeq" id="WP_271996158.1">
    <property type="nucleotide sequence ID" value="NZ_JAQNDN010000002.1"/>
</dbReference>
<reference evidence="1 2" key="1">
    <citation type="submission" date="2022-11" db="EMBL/GenBank/DDBJ databases">
        <title>Minimal conservation of predation-associated metabolite biosynthetic gene clusters underscores biosynthetic potential of Myxococcota including descriptions for ten novel species: Archangium lansinium sp. nov., Myxococcus landrumus sp. nov., Nannocystis bai.</title>
        <authorList>
            <person name="Ahearne A."/>
            <person name="Stevens C."/>
            <person name="Dowd S."/>
        </authorList>
    </citation>
    <scope>NUCLEOTIDE SEQUENCE [LARGE SCALE GENOMIC DNA]</scope>
    <source>
        <strain evidence="1 2">NCELM</strain>
    </source>
</reference>
<keyword evidence="2" id="KW-1185">Reference proteome</keyword>
<accession>A0ABT5B2M0</accession>
<evidence type="ECO:0008006" key="3">
    <source>
        <dbReference type="Google" id="ProtNLM"/>
    </source>
</evidence>
<name>A0ABT5B2M0_9BACT</name>
<proteinExistence type="predicted"/>
<organism evidence="1 2">
    <name type="scientific">Nannocystis radixulma</name>
    <dbReference type="NCBI Taxonomy" id="2995305"/>
    <lineage>
        <taxon>Bacteria</taxon>
        <taxon>Pseudomonadati</taxon>
        <taxon>Myxococcota</taxon>
        <taxon>Polyangia</taxon>
        <taxon>Nannocystales</taxon>
        <taxon>Nannocystaceae</taxon>
        <taxon>Nannocystis</taxon>
    </lineage>
</organism>
<sequence>MSASLVAVSVSVLVLAAPRPEPVAPVPDAAYSLRVNRAARGVGIGIDFGPWGRGFGQRLHVDIPLGRRVGQFFGVRLQGTIVHPVHTPTWDPSVFGGVEFFGRSPVFGGIARIYGGGGVFFGGRPNPTGEGARYGVAGGGHLGIEVFAVPWMSFSVEIGGQGPVHALGLDGGPSVMGGINFWLGR</sequence>
<dbReference type="Proteomes" id="UP001217838">
    <property type="component" value="Unassembled WGS sequence"/>
</dbReference>
<evidence type="ECO:0000313" key="1">
    <source>
        <dbReference type="EMBL" id="MDC0667784.1"/>
    </source>
</evidence>
<protein>
    <recommendedName>
        <fullName evidence="3">Outer membrane protein beta-barrel domain-containing protein</fullName>
    </recommendedName>
</protein>
<gene>
    <name evidence="1" type="ORF">POL58_08550</name>
</gene>
<comment type="caution">
    <text evidence="1">The sequence shown here is derived from an EMBL/GenBank/DDBJ whole genome shotgun (WGS) entry which is preliminary data.</text>
</comment>
<evidence type="ECO:0000313" key="2">
    <source>
        <dbReference type="Proteomes" id="UP001217838"/>
    </source>
</evidence>
<dbReference type="EMBL" id="JAQNDN010000002">
    <property type="protein sequence ID" value="MDC0667784.1"/>
    <property type="molecule type" value="Genomic_DNA"/>
</dbReference>